<dbReference type="AlphaFoldDB" id="A0A0D0E5J4"/>
<organism evidence="1 2">
    <name type="scientific">Paxillus rubicundulus Ve08.2h10</name>
    <dbReference type="NCBI Taxonomy" id="930991"/>
    <lineage>
        <taxon>Eukaryota</taxon>
        <taxon>Fungi</taxon>
        <taxon>Dikarya</taxon>
        <taxon>Basidiomycota</taxon>
        <taxon>Agaricomycotina</taxon>
        <taxon>Agaricomycetes</taxon>
        <taxon>Agaricomycetidae</taxon>
        <taxon>Boletales</taxon>
        <taxon>Paxilineae</taxon>
        <taxon>Paxillaceae</taxon>
        <taxon>Paxillus</taxon>
    </lineage>
</organism>
<evidence type="ECO:0000313" key="1">
    <source>
        <dbReference type="EMBL" id="KIK92780.1"/>
    </source>
</evidence>
<sequence>MNGSGPRLLVNVQLTSRLVVTHHTDFQRNMHQVGQDSGVWHCGNYKTKVVRRLQPQLMERRGPYERA</sequence>
<dbReference type="InParanoid" id="A0A0D0E5J4"/>
<protein>
    <submittedName>
        <fullName evidence="1">Unplaced genomic scaffold scaffold_422, whole genome shotgun sequence</fullName>
    </submittedName>
</protein>
<dbReference type="HOGENOM" id="CLU_2813144_0_0_1"/>
<reference evidence="1 2" key="1">
    <citation type="submission" date="2014-04" db="EMBL/GenBank/DDBJ databases">
        <authorList>
            <consortium name="DOE Joint Genome Institute"/>
            <person name="Kuo A."/>
            <person name="Kohler A."/>
            <person name="Jargeat P."/>
            <person name="Nagy L.G."/>
            <person name="Floudas D."/>
            <person name="Copeland A."/>
            <person name="Barry K.W."/>
            <person name="Cichocki N."/>
            <person name="Veneault-Fourrey C."/>
            <person name="LaButti K."/>
            <person name="Lindquist E.A."/>
            <person name="Lipzen A."/>
            <person name="Lundell T."/>
            <person name="Morin E."/>
            <person name="Murat C."/>
            <person name="Sun H."/>
            <person name="Tunlid A."/>
            <person name="Henrissat B."/>
            <person name="Grigoriev I.V."/>
            <person name="Hibbett D.S."/>
            <person name="Martin F."/>
            <person name="Nordberg H.P."/>
            <person name="Cantor M.N."/>
            <person name="Hua S.X."/>
        </authorList>
    </citation>
    <scope>NUCLEOTIDE SEQUENCE [LARGE SCALE GENOMIC DNA]</scope>
    <source>
        <strain evidence="1 2">Ve08.2h10</strain>
    </source>
</reference>
<dbReference type="Proteomes" id="UP000054538">
    <property type="component" value="Unassembled WGS sequence"/>
</dbReference>
<keyword evidence="2" id="KW-1185">Reference proteome</keyword>
<gene>
    <name evidence="1" type="ORF">PAXRUDRAFT_829640</name>
</gene>
<dbReference type="EMBL" id="KN825244">
    <property type="protein sequence ID" value="KIK92780.1"/>
    <property type="molecule type" value="Genomic_DNA"/>
</dbReference>
<proteinExistence type="predicted"/>
<evidence type="ECO:0000313" key="2">
    <source>
        <dbReference type="Proteomes" id="UP000054538"/>
    </source>
</evidence>
<name>A0A0D0E5J4_9AGAM</name>
<reference evidence="2" key="2">
    <citation type="submission" date="2015-01" db="EMBL/GenBank/DDBJ databases">
        <title>Evolutionary Origins and Diversification of the Mycorrhizal Mutualists.</title>
        <authorList>
            <consortium name="DOE Joint Genome Institute"/>
            <consortium name="Mycorrhizal Genomics Consortium"/>
            <person name="Kohler A."/>
            <person name="Kuo A."/>
            <person name="Nagy L.G."/>
            <person name="Floudas D."/>
            <person name="Copeland A."/>
            <person name="Barry K.W."/>
            <person name="Cichocki N."/>
            <person name="Veneault-Fourrey C."/>
            <person name="LaButti K."/>
            <person name="Lindquist E.A."/>
            <person name="Lipzen A."/>
            <person name="Lundell T."/>
            <person name="Morin E."/>
            <person name="Murat C."/>
            <person name="Riley R."/>
            <person name="Ohm R."/>
            <person name="Sun H."/>
            <person name="Tunlid A."/>
            <person name="Henrissat B."/>
            <person name="Grigoriev I.V."/>
            <person name="Hibbett D.S."/>
            <person name="Martin F."/>
        </authorList>
    </citation>
    <scope>NUCLEOTIDE SEQUENCE [LARGE SCALE GENOMIC DNA]</scope>
    <source>
        <strain evidence="2">Ve08.2h10</strain>
    </source>
</reference>
<accession>A0A0D0E5J4</accession>